<proteinExistence type="predicted"/>
<sequence length="77" mass="9155">DYQYAELLKDIQVVVRKKEEHKIIEVNLAKVKIKHAIETSDFDEAEKLLSKWGWRFTDYLENSLKADIQKAKAYSRK</sequence>
<accession>A0A2J4P690</accession>
<organism evidence="1 2">
    <name type="scientific">Klebsiella michiganensis</name>
    <dbReference type="NCBI Taxonomy" id="1134687"/>
    <lineage>
        <taxon>Bacteria</taxon>
        <taxon>Pseudomonadati</taxon>
        <taxon>Pseudomonadota</taxon>
        <taxon>Gammaproteobacteria</taxon>
        <taxon>Enterobacterales</taxon>
        <taxon>Enterobacteriaceae</taxon>
        <taxon>Klebsiella/Raoultella group</taxon>
        <taxon>Klebsiella</taxon>
    </lineage>
</organism>
<comment type="caution">
    <text evidence="1">The sequence shown here is derived from an EMBL/GenBank/DDBJ whole genome shotgun (WGS) entry which is preliminary data.</text>
</comment>
<reference evidence="1 2" key="1">
    <citation type="submission" date="2017-11" db="EMBL/GenBank/DDBJ databases">
        <authorList>
            <person name="Han C.G."/>
        </authorList>
    </citation>
    <scope>NUCLEOTIDE SEQUENCE [LARGE SCALE GENOMIC DNA]</scope>
    <source>
        <strain evidence="1 2">A11</strain>
    </source>
</reference>
<reference evidence="1 2" key="2">
    <citation type="submission" date="2018-01" db="EMBL/GenBank/DDBJ databases">
        <title>Genomic study of Klebsiella pneumoniae.</title>
        <authorList>
            <person name="Yang Y."/>
            <person name="Bicalho R."/>
        </authorList>
    </citation>
    <scope>NUCLEOTIDE SEQUENCE [LARGE SCALE GENOMIC DNA]</scope>
    <source>
        <strain evidence="1 2">A11</strain>
    </source>
</reference>
<protein>
    <submittedName>
        <fullName evidence="1">Uncharacterized protein</fullName>
    </submittedName>
</protein>
<dbReference type="EMBL" id="PIDS01002548">
    <property type="protein sequence ID" value="PLL09930.1"/>
    <property type="molecule type" value="Genomic_DNA"/>
</dbReference>
<dbReference type="Proteomes" id="UP000234505">
    <property type="component" value="Unassembled WGS sequence"/>
</dbReference>
<evidence type="ECO:0000313" key="1">
    <source>
        <dbReference type="EMBL" id="PLL09930.1"/>
    </source>
</evidence>
<dbReference type="AlphaFoldDB" id="A0A2J4P690"/>
<feature type="non-terminal residue" evidence="1">
    <location>
        <position position="1"/>
    </location>
</feature>
<gene>
    <name evidence="1" type="ORF">CWN50_37825</name>
</gene>
<evidence type="ECO:0000313" key="2">
    <source>
        <dbReference type="Proteomes" id="UP000234505"/>
    </source>
</evidence>
<name>A0A2J4P690_9ENTR</name>